<evidence type="ECO:0000313" key="3">
    <source>
        <dbReference type="Proteomes" id="UP001213681"/>
    </source>
</evidence>
<feature type="region of interest" description="Disordered" evidence="1">
    <location>
        <begin position="1"/>
        <end position="87"/>
    </location>
</feature>
<reference evidence="2" key="2">
    <citation type="journal article" date="2023" name="IMA Fungus">
        <title>Comparative genomic study of the Penicillium genus elucidates a diverse pangenome and 15 lateral gene transfer events.</title>
        <authorList>
            <person name="Petersen C."/>
            <person name="Sorensen T."/>
            <person name="Nielsen M.R."/>
            <person name="Sondergaard T.E."/>
            <person name="Sorensen J.L."/>
            <person name="Fitzpatrick D.A."/>
            <person name="Frisvad J.C."/>
            <person name="Nielsen K.L."/>
        </authorList>
    </citation>
    <scope>NUCLEOTIDE SEQUENCE</scope>
    <source>
        <strain evidence="2">IBT 16125</strain>
    </source>
</reference>
<dbReference type="EMBL" id="JAPVEA010000007">
    <property type="protein sequence ID" value="KAJ5443582.1"/>
    <property type="molecule type" value="Genomic_DNA"/>
</dbReference>
<dbReference type="Proteomes" id="UP001213681">
    <property type="component" value="Unassembled WGS sequence"/>
</dbReference>
<keyword evidence="3" id="KW-1185">Reference proteome</keyword>
<gene>
    <name evidence="2" type="ORF">N7458_007454</name>
</gene>
<protein>
    <submittedName>
        <fullName evidence="2">Uncharacterized protein</fullName>
    </submittedName>
</protein>
<evidence type="ECO:0000313" key="2">
    <source>
        <dbReference type="EMBL" id="KAJ5443582.1"/>
    </source>
</evidence>
<dbReference type="GeneID" id="81601079"/>
<name>A0AAD6C0M2_9EURO</name>
<dbReference type="RefSeq" id="XP_056763662.1">
    <property type="nucleotide sequence ID" value="XM_056910836.1"/>
</dbReference>
<proteinExistence type="predicted"/>
<sequence length="87" mass="9789">MTKQENDNLTETTRQAEKHSMPSSPTSVFAWLPSKNKHNTLQDPDSDRCKRSGPASSKPNPEPSPNRISPAEPRLMNHHWKPETNAS</sequence>
<reference evidence="2" key="1">
    <citation type="submission" date="2022-12" db="EMBL/GenBank/DDBJ databases">
        <authorList>
            <person name="Petersen C."/>
        </authorList>
    </citation>
    <scope>NUCLEOTIDE SEQUENCE</scope>
    <source>
        <strain evidence="2">IBT 16125</strain>
    </source>
</reference>
<dbReference type="AlphaFoldDB" id="A0AAD6C0M2"/>
<organism evidence="2 3">
    <name type="scientific">Penicillium daleae</name>
    <dbReference type="NCBI Taxonomy" id="63821"/>
    <lineage>
        <taxon>Eukaryota</taxon>
        <taxon>Fungi</taxon>
        <taxon>Dikarya</taxon>
        <taxon>Ascomycota</taxon>
        <taxon>Pezizomycotina</taxon>
        <taxon>Eurotiomycetes</taxon>
        <taxon>Eurotiomycetidae</taxon>
        <taxon>Eurotiales</taxon>
        <taxon>Aspergillaceae</taxon>
        <taxon>Penicillium</taxon>
    </lineage>
</organism>
<accession>A0AAD6C0M2</accession>
<comment type="caution">
    <text evidence="2">The sequence shown here is derived from an EMBL/GenBank/DDBJ whole genome shotgun (WGS) entry which is preliminary data.</text>
</comment>
<evidence type="ECO:0000256" key="1">
    <source>
        <dbReference type="SAM" id="MobiDB-lite"/>
    </source>
</evidence>